<feature type="transmembrane region" description="Helical" evidence="2">
    <location>
        <begin position="338"/>
        <end position="363"/>
    </location>
</feature>
<evidence type="ECO:0000256" key="1">
    <source>
        <dbReference type="RuleBase" id="RU362091"/>
    </source>
</evidence>
<feature type="transmembrane region" description="Helical" evidence="2">
    <location>
        <begin position="199"/>
        <end position="219"/>
    </location>
</feature>
<feature type="transmembrane region" description="Helical" evidence="2">
    <location>
        <begin position="455"/>
        <end position="474"/>
    </location>
</feature>
<evidence type="ECO:0000256" key="2">
    <source>
        <dbReference type="SAM" id="Phobius"/>
    </source>
</evidence>
<feature type="transmembrane region" description="Helical" evidence="2">
    <location>
        <begin position="81"/>
        <end position="103"/>
    </location>
</feature>
<feature type="transmembrane region" description="Helical" evidence="2">
    <location>
        <begin position="39"/>
        <end position="61"/>
    </location>
</feature>
<dbReference type="InterPro" id="IPR001734">
    <property type="entry name" value="Na/solute_symporter"/>
</dbReference>
<reference evidence="3 4" key="1">
    <citation type="submission" date="2021-06" db="EMBL/GenBank/DDBJ databases">
        <authorList>
            <person name="Sun Q."/>
            <person name="Li D."/>
        </authorList>
    </citation>
    <scope>NUCLEOTIDE SEQUENCE [LARGE SCALE GENOMIC DNA]</scope>
    <source>
        <strain evidence="3 4">MSJd-7</strain>
    </source>
</reference>
<keyword evidence="2" id="KW-1133">Transmembrane helix</keyword>
<protein>
    <submittedName>
        <fullName evidence="3">Solute:sodium symporter family transporter</fullName>
    </submittedName>
</protein>
<dbReference type="CDD" id="cd10328">
    <property type="entry name" value="SLC5sbd_YidK"/>
    <property type="match status" value="1"/>
</dbReference>
<sequence length="555" mass="60836">MGFLNSNIWVIISFLAFTILVAVIASVKTKGDNLESADGYFLASRSLPGYVIAGSLLLTNLSAEQLVGLNGQSWQTNMSPSAFEVGSIFTLLFLAHYFLPRYLKMGTTTIPAMMEERFGKGVKLMFSAIIVLMYSFLNLPVILYSGSVAFVRIFNFDKLSIFNGNQFAAIAVLCVVIGIVGACYAIFGGLKAVAVSDTINGIGLLIAGFLIPFIALAVLGHEVGGSGIVDGWSYILHNEPEKLNAWSAWNSAQPNLPWPLIFTGMLFSNLYWWCTNQSFVQRSLAAKNLAEGQKGAIYCGFLKCLGPLYLIFPGIIAYHMPSIQETINSSSSPIDMAYPALIAHVVPTPIMGFFAAVLFGAILSSFNSVLNSACTMFTLDIVKDTKLGKGKNDAQLIKISKSYGTFAAIISIIISPFVMYANGITTFLNSLANFLSLPVLCTVLGVMWFRRVPKFTPYLITVIHFVVYGAFLLLKPCYPGTTEEIHYLYAMAVLFPIYLLIMFILQKVRPCEEYVVPDVGAVDLTPWKYRWHLTIIGLIVAAIFYIVFSPLVLAA</sequence>
<dbReference type="Proteomes" id="UP000783588">
    <property type="component" value="Unassembled WGS sequence"/>
</dbReference>
<comment type="caution">
    <text evidence="3">The sequence shown here is derived from an EMBL/GenBank/DDBJ whole genome shotgun (WGS) entry which is preliminary data.</text>
</comment>
<comment type="similarity">
    <text evidence="1">Belongs to the sodium:solute symporter (SSF) (TC 2.A.21) family.</text>
</comment>
<proteinExistence type="inferred from homology"/>
<dbReference type="NCBIfam" id="NF007790">
    <property type="entry name" value="PRK10484.1"/>
    <property type="match status" value="1"/>
</dbReference>
<organism evidence="3 4">
    <name type="scientific">Butyricicoccus intestinisimiae</name>
    <dbReference type="NCBI Taxonomy" id="2841509"/>
    <lineage>
        <taxon>Bacteria</taxon>
        <taxon>Bacillati</taxon>
        <taxon>Bacillota</taxon>
        <taxon>Clostridia</taxon>
        <taxon>Eubacteriales</taxon>
        <taxon>Butyricicoccaceae</taxon>
        <taxon>Butyricicoccus</taxon>
    </lineage>
</organism>
<name>A0ABS6EXE9_9FIRM</name>
<dbReference type="EMBL" id="JAHLQI010000010">
    <property type="protein sequence ID" value="MBU5491499.1"/>
    <property type="molecule type" value="Genomic_DNA"/>
</dbReference>
<keyword evidence="2" id="KW-0472">Membrane</keyword>
<dbReference type="PANTHER" id="PTHR11819:SF195">
    <property type="entry name" value="SODIUM_GLUCOSE COTRANSPORTER 4"/>
    <property type="match status" value="1"/>
</dbReference>
<feature type="transmembrane region" description="Helical" evidence="2">
    <location>
        <begin position="6"/>
        <end position="27"/>
    </location>
</feature>
<feature type="transmembrane region" description="Helical" evidence="2">
    <location>
        <begin position="533"/>
        <end position="553"/>
    </location>
</feature>
<feature type="transmembrane region" description="Helical" evidence="2">
    <location>
        <begin position="295"/>
        <end position="318"/>
    </location>
</feature>
<feature type="transmembrane region" description="Helical" evidence="2">
    <location>
        <begin position="486"/>
        <end position="505"/>
    </location>
</feature>
<dbReference type="Pfam" id="PF00474">
    <property type="entry name" value="SSF"/>
    <property type="match status" value="1"/>
</dbReference>
<evidence type="ECO:0000313" key="3">
    <source>
        <dbReference type="EMBL" id="MBU5491499.1"/>
    </source>
</evidence>
<feature type="transmembrane region" description="Helical" evidence="2">
    <location>
        <begin position="427"/>
        <end position="448"/>
    </location>
</feature>
<feature type="transmembrane region" description="Helical" evidence="2">
    <location>
        <begin position="124"/>
        <end position="147"/>
    </location>
</feature>
<feature type="transmembrane region" description="Helical" evidence="2">
    <location>
        <begin position="403"/>
        <end position="421"/>
    </location>
</feature>
<evidence type="ECO:0000313" key="4">
    <source>
        <dbReference type="Proteomes" id="UP000783588"/>
    </source>
</evidence>
<dbReference type="PANTHER" id="PTHR11819">
    <property type="entry name" value="SOLUTE CARRIER FAMILY 5"/>
    <property type="match status" value="1"/>
</dbReference>
<keyword evidence="4" id="KW-1185">Reference proteome</keyword>
<accession>A0ABS6EXE9</accession>
<dbReference type="RefSeq" id="WP_216471243.1">
    <property type="nucleotide sequence ID" value="NZ_JAHLQI010000010.1"/>
</dbReference>
<gene>
    <name evidence="3" type="ORF">KQI75_12890</name>
</gene>
<feature type="transmembrane region" description="Helical" evidence="2">
    <location>
        <begin position="256"/>
        <end position="274"/>
    </location>
</feature>
<feature type="transmembrane region" description="Helical" evidence="2">
    <location>
        <begin position="167"/>
        <end position="187"/>
    </location>
</feature>
<dbReference type="PROSITE" id="PS50283">
    <property type="entry name" value="NA_SOLUT_SYMP_3"/>
    <property type="match status" value="1"/>
</dbReference>
<keyword evidence="2" id="KW-0812">Transmembrane</keyword>
<dbReference type="NCBIfam" id="TIGR00813">
    <property type="entry name" value="sss"/>
    <property type="match status" value="1"/>
</dbReference>